<organism evidence="2 5">
    <name type="scientific">Adineta ricciae</name>
    <name type="common">Rotifer</name>
    <dbReference type="NCBI Taxonomy" id="249248"/>
    <lineage>
        <taxon>Eukaryota</taxon>
        <taxon>Metazoa</taxon>
        <taxon>Spiralia</taxon>
        <taxon>Gnathifera</taxon>
        <taxon>Rotifera</taxon>
        <taxon>Eurotatoria</taxon>
        <taxon>Bdelloidea</taxon>
        <taxon>Adinetida</taxon>
        <taxon>Adinetidae</taxon>
        <taxon>Adineta</taxon>
    </lineage>
</organism>
<evidence type="ECO:0008006" key="6">
    <source>
        <dbReference type="Google" id="ProtNLM"/>
    </source>
</evidence>
<dbReference type="OrthoDB" id="9979485at2759"/>
<comment type="caution">
    <text evidence="2">The sequence shown here is derived from an EMBL/GenBank/DDBJ whole genome shotgun (WGS) entry which is preliminary data.</text>
</comment>
<dbReference type="InterPro" id="IPR029058">
    <property type="entry name" value="AB_hydrolase_fold"/>
</dbReference>
<sequence length="750" mass="87065">MLSYLSDDNFRSGWNILLYLSLLLPTVHFWSGWIWYFTNFTWCKETSHLRFVLIQAGDMFVTLVAFTILAKNTIRFKLFRIKVSGNQVTECFILLCTWFTITSMLSGITGGIIFYFENSVSYDRYQWIAPPRYLTPKDEATFEEILATEVYMSKCGQYPNVTETLLKLIEKYQSNSQFLSKEYPGTFKQYRNTLGKLHLAHGLYLYYHGKYKEAIVSFNSSITPNQFELHNKYYLICARNILGEYSQEDLNLQKKEFLQEMRLALVEDNEVPRNETYKNCEMRWLPFLMIDYLDMLEPISNEQISQKDEQTREISSSGLFMDIWPTHLEFAELSSVTYCKSRLSQLSSWLFIAEFDDNTDNTGYYGIAVRHNRTNEVVIAHRGTTFDINTASLLADYQLFLRKTPEQFRIARQFTNEIRNRNELGRSGIVWHTGHSLGGAIAEFLVANETLSKQQTLSFAVTFDSPGILEIIEEYHYRSETPENLPKPNEFFVIGYLSVPNVVNTMGTHIGLTLRLSPLPRLVSFPVLAELGYDIFISKMISNHLKPVIDLLASEANKQLHWHSIQTIINSFKIPPNKNGLPRIMKPVLQWPKGFQQFNCFLNLASEHNLTTLDITKYGNNSEVLNDFKRCNYHVIDNYGYSHFPLPLQIWNKKIQNFFKKIIDIHNDPKRKYVSVRLNPNCELIKFVNGNATQLILNALHAKTNDLYPNMKMITLDTSLILINNEQIHSTDIINISILFSLVNLDNCIL</sequence>
<keyword evidence="1" id="KW-0472">Membrane</keyword>
<dbReference type="Proteomes" id="UP000663852">
    <property type="component" value="Unassembled WGS sequence"/>
</dbReference>
<keyword evidence="1" id="KW-0812">Transmembrane</keyword>
<keyword evidence="1" id="KW-1133">Transmembrane helix</keyword>
<evidence type="ECO:0000313" key="3">
    <source>
        <dbReference type="EMBL" id="CAF1627583.1"/>
    </source>
</evidence>
<dbReference type="AlphaFoldDB" id="A0A815ALR1"/>
<dbReference type="EMBL" id="CAJNOJ010000185">
    <property type="protein sequence ID" value="CAF1259611.1"/>
    <property type="molecule type" value="Genomic_DNA"/>
</dbReference>
<accession>A0A815ALR1</accession>
<evidence type="ECO:0000313" key="5">
    <source>
        <dbReference type="Proteomes" id="UP000663852"/>
    </source>
</evidence>
<reference evidence="2" key="1">
    <citation type="submission" date="2021-02" db="EMBL/GenBank/DDBJ databases">
        <authorList>
            <person name="Nowell W R."/>
        </authorList>
    </citation>
    <scope>NUCLEOTIDE SEQUENCE</scope>
</reference>
<evidence type="ECO:0000313" key="4">
    <source>
        <dbReference type="Proteomes" id="UP000663828"/>
    </source>
</evidence>
<feature type="transmembrane region" description="Helical" evidence="1">
    <location>
        <begin position="91"/>
        <end position="116"/>
    </location>
</feature>
<dbReference type="SUPFAM" id="SSF53474">
    <property type="entry name" value="alpha/beta-Hydrolases"/>
    <property type="match status" value="1"/>
</dbReference>
<protein>
    <recommendedName>
        <fullName evidence="6">Fungal lipase-like domain-containing protein</fullName>
    </recommendedName>
</protein>
<feature type="transmembrane region" description="Helical" evidence="1">
    <location>
        <begin position="12"/>
        <end position="36"/>
    </location>
</feature>
<name>A0A815ALR1_ADIRI</name>
<dbReference type="Gene3D" id="3.40.50.1820">
    <property type="entry name" value="alpha/beta hydrolase"/>
    <property type="match status" value="1"/>
</dbReference>
<gene>
    <name evidence="2" type="ORF">EDS130_LOCUS28439</name>
    <name evidence="3" type="ORF">XAT740_LOCUS51121</name>
</gene>
<evidence type="ECO:0000313" key="2">
    <source>
        <dbReference type="EMBL" id="CAF1259611.1"/>
    </source>
</evidence>
<evidence type="ECO:0000256" key="1">
    <source>
        <dbReference type="SAM" id="Phobius"/>
    </source>
</evidence>
<proteinExistence type="predicted"/>
<dbReference type="Pfam" id="PF11187">
    <property type="entry name" value="Mbeg1-like"/>
    <property type="match status" value="1"/>
</dbReference>
<dbReference type="Proteomes" id="UP000663828">
    <property type="component" value="Unassembled WGS sequence"/>
</dbReference>
<feature type="transmembrane region" description="Helical" evidence="1">
    <location>
        <begin position="48"/>
        <end position="70"/>
    </location>
</feature>
<dbReference type="EMBL" id="CAJNOR010008038">
    <property type="protein sequence ID" value="CAF1627583.1"/>
    <property type="molecule type" value="Genomic_DNA"/>
</dbReference>
<dbReference type="InterPro" id="IPR024499">
    <property type="entry name" value="Mbeg1-like"/>
</dbReference>
<keyword evidence="4" id="KW-1185">Reference proteome</keyword>